<dbReference type="GO" id="GO:0030686">
    <property type="term" value="C:90S preribosome"/>
    <property type="evidence" value="ECO:0007669"/>
    <property type="project" value="EnsemblFungi"/>
</dbReference>
<evidence type="ECO:0000256" key="6">
    <source>
        <dbReference type="ARBA" id="ARBA00022884"/>
    </source>
</evidence>
<dbReference type="OrthoDB" id="439639at2759"/>
<evidence type="ECO:0000256" key="4">
    <source>
        <dbReference type="ARBA" id="ARBA00022552"/>
    </source>
</evidence>
<dbReference type="Gene3D" id="3.30.70.330">
    <property type="match status" value="5"/>
</dbReference>
<dbReference type="InterPro" id="IPR000504">
    <property type="entry name" value="RRM_dom"/>
</dbReference>
<dbReference type="GO" id="GO:0042134">
    <property type="term" value="F:rRNA primary transcript binding"/>
    <property type="evidence" value="ECO:0007669"/>
    <property type="project" value="EnsemblFungi"/>
</dbReference>
<evidence type="ECO:0000256" key="1">
    <source>
        <dbReference type="ARBA" id="ARBA00004123"/>
    </source>
</evidence>
<dbReference type="InterPro" id="IPR012677">
    <property type="entry name" value="Nucleotide-bd_a/b_plait_sf"/>
</dbReference>
<evidence type="ECO:0000256" key="5">
    <source>
        <dbReference type="ARBA" id="ARBA00022737"/>
    </source>
</evidence>
<dbReference type="PANTHER" id="PTHR10352">
    <property type="entry name" value="EUKARYOTIC TRANSLATION INITIATION FACTOR 3 SUBUNIT G"/>
    <property type="match status" value="1"/>
</dbReference>
<dbReference type="CDD" id="cd12568">
    <property type="entry name" value="RRM3_MRD1"/>
    <property type="match status" value="1"/>
</dbReference>
<dbReference type="GO" id="GO:0000472">
    <property type="term" value="P:endonucleolytic cleavage to generate mature 5'-end of SSU-rRNA from (SSU-rRNA, 5.8S rRNA, LSU-rRNA)"/>
    <property type="evidence" value="ECO:0007669"/>
    <property type="project" value="EnsemblFungi"/>
</dbReference>
<accession>A0A1E4TYP4</accession>
<feature type="domain" description="RRM" evidence="11">
    <location>
        <begin position="323"/>
        <end position="401"/>
    </location>
</feature>
<feature type="domain" description="RRM" evidence="11">
    <location>
        <begin position="507"/>
        <end position="579"/>
    </location>
</feature>
<dbReference type="PROSITE" id="PS50102">
    <property type="entry name" value="RRM"/>
    <property type="match status" value="5"/>
</dbReference>
<evidence type="ECO:0000313" key="12">
    <source>
        <dbReference type="EMBL" id="ODV96851.1"/>
    </source>
</evidence>
<dbReference type="GO" id="GO:0000480">
    <property type="term" value="P:endonucleolytic cleavage in 5'-ETS of tricistronic rRNA transcript (SSU-rRNA, 5.8S rRNA, LSU-rRNA)"/>
    <property type="evidence" value="ECO:0007669"/>
    <property type="project" value="EnsemblFungi"/>
</dbReference>
<dbReference type="GO" id="GO:0034462">
    <property type="term" value="P:small-subunit processome assembly"/>
    <property type="evidence" value="ECO:0007669"/>
    <property type="project" value="EnsemblFungi"/>
</dbReference>
<comment type="subcellular location">
    <subcellularLocation>
        <location evidence="1">Nucleus</location>
    </subcellularLocation>
</comment>
<dbReference type="InterPro" id="IPR034482">
    <property type="entry name" value="Mrd1_RRM3"/>
</dbReference>
<dbReference type="CDD" id="cd12565">
    <property type="entry name" value="RRM1_MRD1"/>
    <property type="match status" value="1"/>
</dbReference>
<evidence type="ECO:0000313" key="13">
    <source>
        <dbReference type="Proteomes" id="UP000094236"/>
    </source>
</evidence>
<evidence type="ECO:0000256" key="8">
    <source>
        <dbReference type="ARBA" id="ARBA00023274"/>
    </source>
</evidence>
<comment type="similarity">
    <text evidence="2">Belongs to the RRM MRD1 family.</text>
</comment>
<dbReference type="InterPro" id="IPR003954">
    <property type="entry name" value="RRM_euk-type"/>
</dbReference>
<keyword evidence="7" id="KW-0539">Nucleus</keyword>
<dbReference type="SUPFAM" id="SSF54928">
    <property type="entry name" value="RNA-binding domain, RBD"/>
    <property type="match status" value="4"/>
</dbReference>
<keyword evidence="4" id="KW-0698">rRNA processing</keyword>
<reference evidence="13" key="1">
    <citation type="submission" date="2016-05" db="EMBL/GenBank/DDBJ databases">
        <title>Comparative genomics of biotechnologically important yeasts.</title>
        <authorList>
            <consortium name="DOE Joint Genome Institute"/>
            <person name="Riley R."/>
            <person name="Haridas S."/>
            <person name="Wolfe K.H."/>
            <person name="Lopes M.R."/>
            <person name="Hittinger C.T."/>
            <person name="Goker M."/>
            <person name="Salamov A."/>
            <person name="Wisecaver J."/>
            <person name="Long T.M."/>
            <person name="Aerts A.L."/>
            <person name="Barry K."/>
            <person name="Choi C."/>
            <person name="Clum A."/>
            <person name="Coughlan A.Y."/>
            <person name="Deshpande S."/>
            <person name="Douglass A.P."/>
            <person name="Hanson S.J."/>
            <person name="Klenk H.-P."/>
            <person name="Labutti K."/>
            <person name="Lapidus A."/>
            <person name="Lindquist E."/>
            <person name="Lipzen A."/>
            <person name="Meier-Kolthoff J.P."/>
            <person name="Ohm R.A."/>
            <person name="Otillar R.P."/>
            <person name="Pangilinan J."/>
            <person name="Peng Y."/>
            <person name="Rokas A."/>
            <person name="Rosa C.A."/>
            <person name="Scheuner C."/>
            <person name="Sibirny A.A."/>
            <person name="Slot J.C."/>
            <person name="Stielow J.B."/>
            <person name="Sun H."/>
            <person name="Kurtzman C.P."/>
            <person name="Blackwell M."/>
            <person name="Grigoriev I.V."/>
            <person name="Jeffries T.W."/>
        </authorList>
    </citation>
    <scope>NUCLEOTIDE SEQUENCE [LARGE SCALE GENOMIC DNA]</scope>
    <source>
        <strain evidence="13">NRRL Y-2460</strain>
    </source>
</reference>
<dbReference type="GO" id="GO:0000447">
    <property type="term" value="P:endonucleolytic cleavage in ITS1 to separate SSU-rRNA from 5.8S rRNA and LSU-rRNA from tricistronic rRNA transcript (SSU-rRNA, 5.8S rRNA, LSU-rRNA)"/>
    <property type="evidence" value="ECO:0007669"/>
    <property type="project" value="EnsemblFungi"/>
</dbReference>
<feature type="compositionally biased region" description="Low complexity" evidence="10">
    <location>
        <begin position="279"/>
        <end position="296"/>
    </location>
</feature>
<dbReference type="Pfam" id="PF00076">
    <property type="entry name" value="RRM_1"/>
    <property type="match status" value="5"/>
</dbReference>
<dbReference type="FunFam" id="3.30.70.330:FF:000459">
    <property type="entry name" value="Multiple RNA-binding domain-containing protein 1"/>
    <property type="match status" value="1"/>
</dbReference>
<organism evidence="12 13">
    <name type="scientific">Pachysolen tannophilus NRRL Y-2460</name>
    <dbReference type="NCBI Taxonomy" id="669874"/>
    <lineage>
        <taxon>Eukaryota</taxon>
        <taxon>Fungi</taxon>
        <taxon>Dikarya</taxon>
        <taxon>Ascomycota</taxon>
        <taxon>Saccharomycotina</taxon>
        <taxon>Pichiomycetes</taxon>
        <taxon>Pachysolenaceae</taxon>
        <taxon>Pachysolen</taxon>
    </lineage>
</organism>
<name>A0A1E4TYP4_PACTA</name>
<proteinExistence type="inferred from homology"/>
<dbReference type="GO" id="GO:0032040">
    <property type="term" value="C:small-subunit processome"/>
    <property type="evidence" value="ECO:0007669"/>
    <property type="project" value="EnsemblFungi"/>
</dbReference>
<protein>
    <recommendedName>
        <fullName evidence="3">Multiple RNA-binding domain-containing protein 1</fullName>
    </recommendedName>
</protein>
<feature type="domain" description="RRM" evidence="11">
    <location>
        <begin position="2"/>
        <end position="79"/>
    </location>
</feature>
<gene>
    <name evidence="12" type="ORF">PACTADRAFT_48657</name>
</gene>
<dbReference type="FunFam" id="3.30.70.330:FF:000247">
    <property type="entry name" value="Multiple RNA-binding domain-containing protein 1"/>
    <property type="match status" value="1"/>
</dbReference>
<dbReference type="STRING" id="669874.A0A1E4TYP4"/>
<evidence type="ECO:0000256" key="2">
    <source>
        <dbReference type="ARBA" id="ARBA00008033"/>
    </source>
</evidence>
<dbReference type="Proteomes" id="UP000094236">
    <property type="component" value="Unassembled WGS sequence"/>
</dbReference>
<evidence type="ECO:0000256" key="10">
    <source>
        <dbReference type="SAM" id="MobiDB-lite"/>
    </source>
</evidence>
<dbReference type="EMBL" id="KV454012">
    <property type="protein sequence ID" value="ODV96851.1"/>
    <property type="molecule type" value="Genomic_DNA"/>
</dbReference>
<evidence type="ECO:0000256" key="3">
    <source>
        <dbReference type="ARBA" id="ARBA00013428"/>
    </source>
</evidence>
<feature type="domain" description="RRM" evidence="11">
    <location>
        <begin position="741"/>
        <end position="818"/>
    </location>
</feature>
<dbReference type="InterPro" id="IPR035979">
    <property type="entry name" value="RBD_domain_sf"/>
</dbReference>
<feature type="region of interest" description="Disordered" evidence="10">
    <location>
        <begin position="211"/>
        <end position="230"/>
    </location>
</feature>
<keyword evidence="6 9" id="KW-0694">RNA-binding</keyword>
<keyword evidence="8" id="KW-0687">Ribonucleoprotein</keyword>
<feature type="region of interest" description="Disordered" evidence="10">
    <location>
        <begin position="279"/>
        <end position="299"/>
    </location>
</feature>
<dbReference type="SMART" id="SM00360">
    <property type="entry name" value="RRM"/>
    <property type="match status" value="5"/>
</dbReference>
<evidence type="ECO:0000256" key="7">
    <source>
        <dbReference type="ARBA" id="ARBA00023242"/>
    </source>
</evidence>
<keyword evidence="5" id="KW-0677">Repeat</keyword>
<evidence type="ECO:0000256" key="9">
    <source>
        <dbReference type="PROSITE-ProRule" id="PRU00176"/>
    </source>
</evidence>
<evidence type="ECO:0000259" key="11">
    <source>
        <dbReference type="PROSITE" id="PS50102"/>
    </source>
</evidence>
<keyword evidence="13" id="KW-1185">Reference proteome</keyword>
<dbReference type="SMART" id="SM00361">
    <property type="entry name" value="RRM_1"/>
    <property type="match status" value="2"/>
</dbReference>
<feature type="domain" description="RRM" evidence="11">
    <location>
        <begin position="640"/>
        <end position="723"/>
    </location>
</feature>
<sequence length="870" mass="98646">MSRVIVKGLPKYLTEDKLKEKFGEKGDVTDVKLMKNRFGESRRFAFIGYRRAQDAEDAVRYFNKSFIDTSRIDVELAKTFADPNVPLSWREKKRLQDENLRLQKEKTLELEQNLKMEATARGNKNNKRQKISDEINAQIDSNPKLKEFMQVMKPSREVKSWSNDMVVSESGAPSNKDLEAVLAEKELGGSSKVIRETNHNGKIISEDASDDEYEDFNTKSSSNIENDDGSETLAEEQMISLSELPEKENINDNGEGVSDLDWLKQRQVRIKEGGEKVIQKQQKSSSQEIENENISKSQDEVEVELEKIETEQEKSINGILETGRLFLRNISYTAKEEDFTELFSKFGELESVHIAIDTRTGTSKGFAYIQFKSSDDAVEAYKELDKQIFQGRLLHILPGQVKKDHKLDEFDLKNLPLKKQRELKKKANASKSQFSWNSLFMNQDAVMESVASRLGVEKSALLDPENSSSAVKQALAEASVIGDVRKYFEMKGIDLTSFEKTKERDDKVVLVKNFPYGTTIEEIGELFSPFGELKRLLMPPAGTIAIVEFRDLPSARAAFTKLAFRRFKKSIIYLEKGPKDLFTREPTESELISIMNDKEQSQEEISTAKEAKTTSNDIMAFENNVEKDNEDTEDFTGPTVSVFVKNLNFSTTQQQLGNLFKPLEGFIVCTIKQKPDLKNPGKFLSMGFGFVEFKTSDQAKAAIAALDGHVFDGHKLQLKLSTRQHVVSETTAKTPKSAKSSKIIVKNLPFEATRKDVVELFSSFGQLKSVRVPKKIDNSTRGFAFVEFTLLKEAEQAMDQLKGVHLLGRRLVMQFAEKEATNVDEEIDKMTSRVKKQVNTTKMAHVSRLTGKRKIDGLEDDEFGDELDKM</sequence>
<dbReference type="AlphaFoldDB" id="A0A1E4TYP4"/>